<feature type="disulfide bond" evidence="5">
    <location>
        <begin position="2775"/>
        <end position="2802"/>
    </location>
</feature>
<feature type="domain" description="CUB" evidence="7">
    <location>
        <begin position="1223"/>
        <end position="1336"/>
    </location>
</feature>
<dbReference type="InParanoid" id="A0A6J1WEK7"/>
<dbReference type="InterPro" id="IPR000742">
    <property type="entry name" value="EGF"/>
</dbReference>
<dbReference type="SMR" id="A0A6J1WEK7"/>
<keyword evidence="2" id="KW-0732">Signal</keyword>
<feature type="domain" description="EGF-like" evidence="8">
    <location>
        <begin position="430"/>
        <end position="466"/>
    </location>
</feature>
<evidence type="ECO:0000256" key="3">
    <source>
        <dbReference type="ARBA" id="ARBA00022737"/>
    </source>
</evidence>
<dbReference type="KEGG" id="gmw:113509108"/>
<dbReference type="InterPro" id="IPR000859">
    <property type="entry name" value="CUB_dom"/>
</dbReference>
<feature type="domain" description="EGF-like" evidence="8">
    <location>
        <begin position="468"/>
        <end position="507"/>
    </location>
</feature>
<feature type="disulfide bond" evidence="5">
    <location>
        <begin position="631"/>
        <end position="658"/>
    </location>
</feature>
<dbReference type="SUPFAM" id="SSF57196">
    <property type="entry name" value="EGF/Laminin"/>
    <property type="match status" value="4"/>
</dbReference>
<dbReference type="SMART" id="SM00181">
    <property type="entry name" value="EGF"/>
    <property type="match status" value="8"/>
</dbReference>
<dbReference type="PROSITE" id="PS01180">
    <property type="entry name" value="CUB"/>
    <property type="match status" value="25"/>
</dbReference>
<feature type="disulfide bond" evidence="6">
    <location>
        <begin position="230"/>
        <end position="239"/>
    </location>
</feature>
<feature type="domain" description="CUB" evidence="7">
    <location>
        <begin position="3367"/>
        <end position="3518"/>
    </location>
</feature>
<feature type="disulfide bond" evidence="6">
    <location>
        <begin position="187"/>
        <end position="196"/>
    </location>
</feature>
<feature type="domain" description="CUB" evidence="7">
    <location>
        <begin position="1337"/>
        <end position="1462"/>
    </location>
</feature>
<evidence type="ECO:0000256" key="1">
    <source>
        <dbReference type="ARBA" id="ARBA00022536"/>
    </source>
</evidence>
<dbReference type="GeneID" id="113509108"/>
<feature type="domain" description="CUB" evidence="7">
    <location>
        <begin position="1817"/>
        <end position="1927"/>
    </location>
</feature>
<evidence type="ECO:0000256" key="5">
    <source>
        <dbReference type="PROSITE-ProRule" id="PRU00059"/>
    </source>
</evidence>
<dbReference type="CDD" id="cd00041">
    <property type="entry name" value="CUB"/>
    <property type="match status" value="22"/>
</dbReference>
<name>A0A6J1WEK7_GALME</name>
<dbReference type="Gene3D" id="2.10.25.10">
    <property type="entry name" value="Laminin"/>
    <property type="match status" value="6"/>
</dbReference>
<keyword evidence="9" id="KW-1185">Reference proteome</keyword>
<keyword evidence="3" id="KW-0677">Repeat</keyword>
<feature type="domain" description="EGF-like" evidence="8">
    <location>
        <begin position="199"/>
        <end position="240"/>
    </location>
</feature>
<dbReference type="GO" id="GO:0005509">
    <property type="term" value="F:calcium ion binding"/>
    <property type="evidence" value="ECO:0007669"/>
    <property type="project" value="InterPro"/>
</dbReference>
<feature type="domain" description="CUB" evidence="7">
    <location>
        <begin position="2418"/>
        <end position="2544"/>
    </location>
</feature>
<feature type="domain" description="CUB" evidence="7">
    <location>
        <begin position="1928"/>
        <end position="2041"/>
    </location>
</feature>
<sequence>MPTTSVQSADTFHTNNTWTMMSRLLRHCLFLTVAVEIANCQIYTDRPKIKSKDGDLILEPAFDKSIYFLTNGPQSTVFVGDVNLLNISVPNNVKQYTPVQNDDIEQLMKGRNGILQRLQTLESQNVILPSDLQYNISTIWTRINRLTNRIHNLQLQLNNRAKDDCQPHTCQNGGTCLNLLNGYHCLCPSNWEGRNCEVDVNECRNFVGTDLGCQNGAICINRPGTYECLCRSGWLGVHCTRREKDCSGGNYEMCGHGTCIPVTSGEGIKCICDQGWTTNGTGVACLTDVNECDTSQGPRCSINPKVECINLPGSFRCGQCPPGYDGDGYSCYDINECQTIPNGGCSPLVACHNTIGSRICGLCPPGYVGDGITCSWRGSCNINHGGCHPSAQCIENAALGGQTAQCICPDGMDGDGIGLHGCYVSAGYNSTLNCEDNPCGPHGQCHVLRTGYTCLCYRGFTGARCNIPLDYCANNPCQNGGVCRTDETMARGFRCECTALYTGIMCQVRARNCGGLLDNEEGSIIYPISNTTYEHNSKCAWVIHTAPNKVINVTFSKFNLELEPECRYDFLQMHDGQSSSSQLIGRFCGNTFPKGGNIISSHNNLYLWFRSDKTVARDGFALHWNSIDPICGGEINATTHGHISSPGSPGKYPPNRDCYWHLTTSYGKKIQLHFFEFDIEAHANCSYDYLAIYDGEHSTDPLLNKYCNSTQPAPTQSAGSELLIHFHSDAYSSGHGFQIAYAPIDGVPGCGGYFTGEQGDIVSPSYNGLYLNNLLCEYKIKTGPDTKIKIEIKSFNLERSLKCIYDYLKIYDGPSSDSRLVGKFCGNVYYPKSYISSSNSLFIIFKTDRTKSSEGFRISYKTICQYSITGDSGVIKSPGYPFNYPGNKVCEYIIETIPGKAIQLTFQDFDIEDNRYYNCQYDNIEIRDGPNMNSTLLGIFCGSADHTPPTQTSTHNFLYLKFTSDISISGTGFYANYTTIDVECGGIYKQTTGLINHPSGDTALYNNGQNCTWMLIAPEGMHIKLSWNRFDLEEMPSCDSDYLEIIEIDNNNMNETMGKYCGTVLPPAITTMTNRLMLQFVSDRTIRSAGFSVSYTFLNEKTHCGGTYVKTHGFIYSPGWPKNYEANRDCTWTIKVPAGQQISLNVSQFDLERSIRNKCDIGDYLEIRNGATENAPLIGKYCGYFNWKRFISTGNSLYLHFHSDFYMGGAGFKIEWDGTLQGCGGTLTSSSGSISSPNYPEVYNENAECFYKIITSHGSRIRINFKELDLERTPHCRDDYVEIFDGRDANADSLGKFCYMSPAANSIHTTTNIAFIKFRSDFYMGGKGFLLDYTTVCMNNITGSYGVIESPDYPNNYPFNLNCLWTINVSKGSKINITFTHFDIYKSFHRPHYRRWWSTPRRPGCERDYLQLKEPSQLQEPNKLCGTSIPSALSTTDNTLQIKFVTGFFNFHSGFRLEWVRYGCGGHIKKSYGTLYKTIDSNGELECEWIIEAQAGMSIFLALTKLYVADSENCTTDSLEIYNGPNIQSPLITKICHKKDVTIQGNTNFLFVRLIKQSTLKNVHFEIQYSSSKSVCGGVYNSATGFITSKNYPKNYENNMDCTWSITVTANRRIELNFLDFDLYSIANFESDSSICGDSIRIYDSTDISNANYTSIICPNTGLSQYISKSNTLLLQFVTDNYGTAKGFKANFSETCGATITAVYEGIITNDKFISRTNLSCIWTILAPTPDKKISLTITHISLPYTNEISNRSCPSSFLRIYDGNDENAPLIDEYCGHKIPSMIVSHGSAITVKLGTNTNKIIGHFSAHYTATDSACGGTLTSEEGAIASPGFPRSYPINTDCEWILKTSPGNKVYLTFESFKIEYSEQCNQDYLEIRENNAGGRLLGVYCGDNIPINTTIASELFIKFHSDNIYSDQGFFIRYGFIHGNEITNIESGEIASPLYPYPYDRPSEYWWRITSGVEIITLIIDKLEIHTYGEICYSSLTIYDGHDDEAPVLGQLCGILSEEKVIHTSSNAVYIKLSLHESNSGGLFHLRWAQENKITETDSSTFNCGSNDTKIITPGHVTIFRSPNYPKNYDDNLNCQWIFKAIPGQHLILNFNDFQLEEINSCFADSISIYKSDDPSQWTPIKENICTADITSLGFNSSMYLKVNFRTDSSVTRKGFQAQVRSVCGGTFTDLSGVFGPTMSDYMNIYQPTIRCNWIVKVRPGKHIKLNFEYFNITNKDNECKTFVVLHNGDSMESPLLSSGKYCGYSHENTNEVVTSSNALFVSYESSFFHNPQHMFQTFKIRYEEEGVYCGTVSKLDIDHPWEIISSPNYPSIPDPYTECIWKFSGPLGEILKIDFIDRFDLDYIEDCPTESIEIHDGLSDLAPLKGKFCGEKPGTIKTSSNTLYIKYFTALSEPKNGFKANISIDVCGGTVFSPEGELKSPGYPNMVKLSSGTVCEWRLRGKPRHILFIKVLDLDLPESESPCGTKVTIEENLPGNHTVVSELKTFCGDDIVDVGSVVETSTNEVTIKLHLGKPSEYTAVTQSRGFRFTFNTSVPSCNGIITTPEGYLTTPGYPRETSIRQCQWRIIVPDKKRRVRLELLDFAINKQRIGIYNDKNFQTSIGYVSNSYNTTIFESSGNELALYVWLNSYGETHRFKARFSSDQEALCGGTLGGVMGELVSPILDRSYSCNWQYNPNLIRDFKNYSTLYITATVNSSVTRTRCRYADPKLKIKSANDRGIVGFHREICGNTEMSYRIPTTVVDYRATKSHSDSFYFRVQWKLQQCGGFIHAGDNAVNIINIPNAAHNDTIDCAWNIELPLGNKIELKLEGSFLLECADEFIKISRNVAFSAYIGDYCKNKMQDTVIIESFSNVLVEYHSNPKNSTNIKLMVKTTRHSCGAFLGTYDRIFASPNYPNNYPNNQECSWEIKSDLGFRISLSFINRFGIESRPNCTKDAVIIYDWKDEVYTEIARLCGRDLPPIYNSTYNRMKVVLRTDDDINLYGFQAMWNPLCGGTYVATEKEQFLYSPGYPYGYRPHMDCTYTIKKSVSGQKISINFLEFDVEGPYPSCESDNVTISSIGEYEYYYDTYCGKEIPHFTPSYEDVIINFKTDTFVQRKGFKLSFSLFSCGGQIREPKILTAVPLGNYYNNMNCTWLIEGPKNKTVALKLRYVDLENNYMCRSDYLAVFDGLIATDDKRLALICGSDNSTTVIRSTGNTMVLQFITDGSMVYKGFKADVFFSYSESVGCGGKINMLPTSSYVLKSPFINSKKIYENYLDCHWKILAPADYSIKIQFMSFHIAPCKNENQTALGYKCDCDLVEIKNGINPDSYTIGTYCGHILPPPLTTSSNEMSVRLSTDGEIVSSGFEATLTVQRSQCGQSKFNVSYETTTIKSPGYDMGLIPRESRCIYHLITDNNMNSPIHIRIVNLDLKPGTSTTECDKDKLVLSVSKSVLNTPLGKDYIIKGNTDEFYVNMASIVDFNTPKQITLCGSKKMSDIYVSGSVTIHLETSPDYDTTKYQGVSMEVSLCGVCGKNYTERQGRIKTAYSNIDEGSKDCYTLITAPENYTISLYFISVNPDYWSKDVFLDIYDGNNITSTKVVSINTEYYNNPVFSSGRYLLIHSHQLNDAQITYDLNYVVTNKGRGCGGQLFNEQGIITSPLYPDIYRKKNKCEWELETPVGTRLALHFSTFDLGKDCDNNYVEIVNKQGNSMSTFCSETPADYISTDNYVKIVFITTMNNGGSGWVAEFVGIL</sequence>
<dbReference type="PROSITE" id="PS00022">
    <property type="entry name" value="EGF_1"/>
    <property type="match status" value="4"/>
</dbReference>
<dbReference type="Pfam" id="PF00008">
    <property type="entry name" value="EGF"/>
    <property type="match status" value="2"/>
</dbReference>
<dbReference type="PROSITE" id="PS00010">
    <property type="entry name" value="ASX_HYDROXYL"/>
    <property type="match status" value="2"/>
</dbReference>
<dbReference type="PANTHER" id="PTHR24251:SF37">
    <property type="entry name" value="CUB DOMAIN-CONTAINING PROTEIN"/>
    <property type="match status" value="1"/>
</dbReference>
<feature type="disulfide bond" evidence="5">
    <location>
        <begin position="984"/>
        <end position="1011"/>
    </location>
</feature>
<dbReference type="PROSITE" id="PS50026">
    <property type="entry name" value="EGF_3"/>
    <property type="match status" value="4"/>
</dbReference>
<dbReference type="Pfam" id="PF00431">
    <property type="entry name" value="CUB"/>
    <property type="match status" value="24"/>
</dbReference>
<feature type="domain" description="CUB" evidence="7">
    <location>
        <begin position="2054"/>
        <end position="2173"/>
    </location>
</feature>
<dbReference type="InterPro" id="IPR049883">
    <property type="entry name" value="NOTCH1_EGF-like"/>
</dbReference>
<dbReference type="SMART" id="SM00179">
    <property type="entry name" value="EGF_CA"/>
    <property type="match status" value="6"/>
</dbReference>
<keyword evidence="1 6" id="KW-0245">EGF-like domain</keyword>
<feature type="domain" description="CUB" evidence="7">
    <location>
        <begin position="1576"/>
        <end position="1695"/>
    </location>
</feature>
<dbReference type="RefSeq" id="XP_026748193.2">
    <property type="nucleotide sequence ID" value="XM_026892392.3"/>
</dbReference>
<feature type="domain" description="CUB" evidence="7">
    <location>
        <begin position="2548"/>
        <end position="2653"/>
    </location>
</feature>
<evidence type="ECO:0000259" key="8">
    <source>
        <dbReference type="PROSITE" id="PS50026"/>
    </source>
</evidence>
<feature type="domain" description="CUB" evidence="7">
    <location>
        <begin position="1104"/>
        <end position="1219"/>
    </location>
</feature>
<evidence type="ECO:0000256" key="4">
    <source>
        <dbReference type="ARBA" id="ARBA00023157"/>
    </source>
</evidence>
<accession>A0A6J1WEK7</accession>
<dbReference type="InterPro" id="IPR000152">
    <property type="entry name" value="EGF-type_Asp/Asn_hydroxyl_site"/>
</dbReference>
<dbReference type="CDD" id="cd00054">
    <property type="entry name" value="EGF_CA"/>
    <property type="match status" value="6"/>
</dbReference>
<organism evidence="9 10">
    <name type="scientific">Galleria mellonella</name>
    <name type="common">Greater wax moth</name>
    <dbReference type="NCBI Taxonomy" id="7137"/>
    <lineage>
        <taxon>Eukaryota</taxon>
        <taxon>Metazoa</taxon>
        <taxon>Ecdysozoa</taxon>
        <taxon>Arthropoda</taxon>
        <taxon>Hexapoda</taxon>
        <taxon>Insecta</taxon>
        <taxon>Pterygota</taxon>
        <taxon>Neoptera</taxon>
        <taxon>Endopterygota</taxon>
        <taxon>Lepidoptera</taxon>
        <taxon>Glossata</taxon>
        <taxon>Ditrysia</taxon>
        <taxon>Pyraloidea</taxon>
        <taxon>Pyralidae</taxon>
        <taxon>Galleriinae</taxon>
        <taxon>Galleria</taxon>
    </lineage>
</organism>
<evidence type="ECO:0000259" key="7">
    <source>
        <dbReference type="PROSITE" id="PS01180"/>
    </source>
</evidence>
<protein>
    <submittedName>
        <fullName evidence="10">Cubilin</fullName>
    </submittedName>
</protein>
<dbReference type="SMART" id="SM00042">
    <property type="entry name" value="CUB"/>
    <property type="match status" value="25"/>
</dbReference>
<dbReference type="FunCoup" id="A0A6J1WEK7">
    <property type="interactions" value="2"/>
</dbReference>
<feature type="domain" description="CUB" evidence="7">
    <location>
        <begin position="2174"/>
        <end position="2296"/>
    </location>
</feature>
<dbReference type="PANTHER" id="PTHR24251">
    <property type="entry name" value="OVOCHYMASE-RELATED"/>
    <property type="match status" value="1"/>
</dbReference>
<dbReference type="PROSITE" id="PS01186">
    <property type="entry name" value="EGF_2"/>
    <property type="match status" value="2"/>
</dbReference>
<evidence type="ECO:0000256" key="6">
    <source>
        <dbReference type="PROSITE-ProRule" id="PRU00076"/>
    </source>
</evidence>
<evidence type="ECO:0000256" key="2">
    <source>
        <dbReference type="ARBA" id="ARBA00022729"/>
    </source>
</evidence>
<comment type="caution">
    <text evidence="6">Lacks conserved residue(s) required for the propagation of feature annotation.</text>
</comment>
<dbReference type="Proteomes" id="UP001652740">
    <property type="component" value="Unplaced"/>
</dbReference>
<feature type="disulfide bond" evidence="6">
    <location>
        <begin position="497"/>
        <end position="506"/>
    </location>
</feature>
<dbReference type="PROSITE" id="PS01187">
    <property type="entry name" value="EGF_CA"/>
    <property type="match status" value="1"/>
</dbReference>
<dbReference type="InterPro" id="IPR018097">
    <property type="entry name" value="EGF_Ca-bd_CS"/>
</dbReference>
<dbReference type="InterPro" id="IPR001881">
    <property type="entry name" value="EGF-like_Ca-bd_dom"/>
</dbReference>
<reference evidence="10" key="1">
    <citation type="submission" date="2025-08" db="UniProtKB">
        <authorList>
            <consortium name="RefSeq"/>
        </authorList>
    </citation>
    <scope>IDENTIFICATION</scope>
    <source>
        <tissue evidence="10">Whole larvae</tissue>
    </source>
</reference>
<feature type="domain" description="CUB" evidence="7">
    <location>
        <begin position="1464"/>
        <end position="1572"/>
    </location>
</feature>
<keyword evidence="4 6" id="KW-1015">Disulfide bond</keyword>
<evidence type="ECO:0000313" key="9">
    <source>
        <dbReference type="Proteomes" id="UP001652740"/>
    </source>
</evidence>
<feature type="domain" description="CUB" evidence="7">
    <location>
        <begin position="864"/>
        <end position="980"/>
    </location>
</feature>
<dbReference type="Gene3D" id="2.60.120.290">
    <property type="entry name" value="Spermadhesin, CUB domain"/>
    <property type="match status" value="26"/>
</dbReference>
<feature type="domain" description="CUB" evidence="7">
    <location>
        <begin position="2888"/>
        <end position="3001"/>
    </location>
</feature>
<dbReference type="GO" id="GO:0005886">
    <property type="term" value="C:plasma membrane"/>
    <property type="evidence" value="ECO:0007669"/>
    <property type="project" value="UniProtKB-SubCell"/>
</dbReference>
<feature type="domain" description="CUB" evidence="7">
    <location>
        <begin position="750"/>
        <end position="863"/>
    </location>
</feature>
<feature type="domain" description="CUB" evidence="7">
    <location>
        <begin position="631"/>
        <end position="744"/>
    </location>
</feature>
<feature type="domain" description="CUB" evidence="7">
    <location>
        <begin position="1696"/>
        <end position="1813"/>
    </location>
</feature>
<feature type="domain" description="CUB" evidence="7">
    <location>
        <begin position="2775"/>
        <end position="2882"/>
    </location>
</feature>
<dbReference type="Pfam" id="PF07645">
    <property type="entry name" value="EGF_CA"/>
    <property type="match status" value="3"/>
</dbReference>
<feature type="domain" description="CUB" evidence="7">
    <location>
        <begin position="3237"/>
        <end position="3363"/>
    </location>
</feature>
<dbReference type="CDD" id="cd22201">
    <property type="entry name" value="cubilin_NTD"/>
    <property type="match status" value="1"/>
</dbReference>
<evidence type="ECO:0000313" key="10">
    <source>
        <dbReference type="RefSeq" id="XP_026748193.2"/>
    </source>
</evidence>
<feature type="domain" description="EGF-like" evidence="8">
    <location>
        <begin position="161"/>
        <end position="197"/>
    </location>
</feature>
<feature type="domain" description="CUB" evidence="7">
    <location>
        <begin position="984"/>
        <end position="1098"/>
    </location>
</feature>
<feature type="domain" description="CUB" evidence="7">
    <location>
        <begin position="3635"/>
        <end position="3741"/>
    </location>
</feature>
<feature type="domain" description="CUB" evidence="7">
    <location>
        <begin position="513"/>
        <end position="627"/>
    </location>
</feature>
<gene>
    <name evidence="10" type="primary">LOC113509108</name>
</gene>
<feature type="domain" description="CUB" evidence="7">
    <location>
        <begin position="2300"/>
        <end position="2416"/>
    </location>
</feature>
<feature type="domain" description="CUB" evidence="7">
    <location>
        <begin position="3118"/>
        <end position="3230"/>
    </location>
</feature>
<feature type="disulfide bond" evidence="6">
    <location>
        <begin position="456"/>
        <end position="465"/>
    </location>
</feature>
<feature type="domain" description="CUB" evidence="7">
    <location>
        <begin position="3002"/>
        <end position="3116"/>
    </location>
</feature>
<dbReference type="SUPFAM" id="SSF49854">
    <property type="entry name" value="Spermadhesin, CUB domain"/>
    <property type="match status" value="25"/>
</dbReference>
<dbReference type="InterPro" id="IPR035914">
    <property type="entry name" value="Sperma_CUB_dom_sf"/>
</dbReference>
<proteinExistence type="predicted"/>